<evidence type="ECO:0008006" key="4">
    <source>
        <dbReference type="Google" id="ProtNLM"/>
    </source>
</evidence>
<dbReference type="RefSeq" id="WP_146849510.1">
    <property type="nucleotide sequence ID" value="NZ_BKAG01000006.1"/>
</dbReference>
<dbReference type="InterPro" id="IPR012334">
    <property type="entry name" value="Pectin_lyas_fold"/>
</dbReference>
<dbReference type="OrthoDB" id="8878147at2"/>
<protein>
    <recommendedName>
        <fullName evidence="4">Right handed beta helix domain-containing protein</fullName>
    </recommendedName>
</protein>
<dbReference type="InterPro" id="IPR011050">
    <property type="entry name" value="Pectin_lyase_fold/virulence"/>
</dbReference>
<gene>
    <name evidence="2" type="ORF">BGE01nite_12370</name>
</gene>
<evidence type="ECO:0000313" key="2">
    <source>
        <dbReference type="EMBL" id="GEP41946.1"/>
    </source>
</evidence>
<organism evidence="2 3">
    <name type="scientific">Brevifollis gellanilyticus</name>
    <dbReference type="NCBI Taxonomy" id="748831"/>
    <lineage>
        <taxon>Bacteria</taxon>
        <taxon>Pseudomonadati</taxon>
        <taxon>Verrucomicrobiota</taxon>
        <taxon>Verrucomicrobiia</taxon>
        <taxon>Verrucomicrobiales</taxon>
        <taxon>Verrucomicrobiaceae</taxon>
    </lineage>
</organism>
<dbReference type="AlphaFoldDB" id="A0A512M5E9"/>
<feature type="chain" id="PRO_5021943377" description="Right handed beta helix domain-containing protein" evidence="1">
    <location>
        <begin position="28"/>
        <end position="460"/>
    </location>
</feature>
<sequence length="460" mass="50372">MKLLTSRFPFPICLLAALTMGSARSKAAVYEVGPGKEHPSIGSVPWEALGAGDTVRIHWRSKPYQEKFIVFGRGTAEKPITISGVPGPKGQLPVIDGRDASTRPQLKYWGQERGVFKIGGSNHSTTTPGHIIVENLEIRSARRPYTFSGRRGAEVYKKDAASLNVEIVEHLVLRNLTLHDSSNGLMVSPQSKDVRVEGCHIYDNGNPDSISEHNAYSEAIGMVYEGNHFGPLREGCRGNNLKDRSAGLVVKNNWIEGGNRQLDLVEAMGNSAILYAPEYRLTKVYGNVLIELEGPGNNQVVHYGGDMGDASQYRKGVLQFYNNTVVSYRVKPTALFRVSSEDETVECWNNIVYAKSGKGALSLMVTVGTLKLGKNWLSSGWAKSHEDFKGSVDVLEPALEGEEPGFVDLEQRDFLLKPGSPCLNAAATLPKGWTLPDSRYLKHQKVEKLPEGAPRSLGAP</sequence>
<keyword evidence="3" id="KW-1185">Reference proteome</keyword>
<proteinExistence type="predicted"/>
<dbReference type="Proteomes" id="UP000321577">
    <property type="component" value="Unassembled WGS sequence"/>
</dbReference>
<feature type="signal peptide" evidence="1">
    <location>
        <begin position="1"/>
        <end position="27"/>
    </location>
</feature>
<accession>A0A512M5E9</accession>
<dbReference type="Gene3D" id="2.160.20.10">
    <property type="entry name" value="Single-stranded right-handed beta-helix, Pectin lyase-like"/>
    <property type="match status" value="1"/>
</dbReference>
<dbReference type="SUPFAM" id="SSF51126">
    <property type="entry name" value="Pectin lyase-like"/>
    <property type="match status" value="1"/>
</dbReference>
<evidence type="ECO:0000256" key="1">
    <source>
        <dbReference type="SAM" id="SignalP"/>
    </source>
</evidence>
<name>A0A512M5E9_9BACT</name>
<evidence type="ECO:0000313" key="3">
    <source>
        <dbReference type="Proteomes" id="UP000321577"/>
    </source>
</evidence>
<comment type="caution">
    <text evidence="2">The sequence shown here is derived from an EMBL/GenBank/DDBJ whole genome shotgun (WGS) entry which is preliminary data.</text>
</comment>
<dbReference type="EMBL" id="BKAG01000006">
    <property type="protein sequence ID" value="GEP41946.1"/>
    <property type="molecule type" value="Genomic_DNA"/>
</dbReference>
<reference evidence="2 3" key="1">
    <citation type="submission" date="2019-07" db="EMBL/GenBank/DDBJ databases">
        <title>Whole genome shotgun sequence of Brevifollis gellanilyticus NBRC 108608.</title>
        <authorList>
            <person name="Hosoyama A."/>
            <person name="Uohara A."/>
            <person name="Ohji S."/>
            <person name="Ichikawa N."/>
        </authorList>
    </citation>
    <scope>NUCLEOTIDE SEQUENCE [LARGE SCALE GENOMIC DNA]</scope>
    <source>
        <strain evidence="2 3">NBRC 108608</strain>
    </source>
</reference>
<keyword evidence="1" id="KW-0732">Signal</keyword>